<evidence type="ECO:0000256" key="3">
    <source>
        <dbReference type="ARBA" id="ARBA00023157"/>
    </source>
</evidence>
<evidence type="ECO:0000313" key="7">
    <source>
        <dbReference type="Proteomes" id="UP000887575"/>
    </source>
</evidence>
<dbReference type="Proteomes" id="UP000887575">
    <property type="component" value="Unassembled WGS sequence"/>
</dbReference>
<dbReference type="GO" id="GO:0004867">
    <property type="term" value="F:serine-type endopeptidase inhibitor activity"/>
    <property type="evidence" value="ECO:0007669"/>
    <property type="project" value="UniProtKB-KW"/>
</dbReference>
<organism evidence="7 8">
    <name type="scientific">Mesorhabditis belari</name>
    <dbReference type="NCBI Taxonomy" id="2138241"/>
    <lineage>
        <taxon>Eukaryota</taxon>
        <taxon>Metazoa</taxon>
        <taxon>Ecdysozoa</taxon>
        <taxon>Nematoda</taxon>
        <taxon>Chromadorea</taxon>
        <taxon>Rhabditida</taxon>
        <taxon>Rhabditina</taxon>
        <taxon>Rhabditomorpha</taxon>
        <taxon>Rhabditoidea</taxon>
        <taxon>Rhabditidae</taxon>
        <taxon>Mesorhabditinae</taxon>
        <taxon>Mesorhabditis</taxon>
    </lineage>
</organism>
<dbReference type="AlphaFoldDB" id="A0AAF3EE33"/>
<keyword evidence="3" id="KW-1015">Disulfide bond</keyword>
<dbReference type="WBParaSite" id="MBELARI_LOCUS12234">
    <property type="protein sequence ID" value="MBELARI_LOCUS12234"/>
    <property type="gene ID" value="MBELARI_LOCUS12234"/>
</dbReference>
<dbReference type="Pfam" id="PF00014">
    <property type="entry name" value="Kunitz_BPTI"/>
    <property type="match status" value="1"/>
</dbReference>
<dbReference type="PANTHER" id="PTHR46751">
    <property type="entry name" value="EPPIN"/>
    <property type="match status" value="1"/>
</dbReference>
<dbReference type="Gene3D" id="4.10.410.10">
    <property type="entry name" value="Pancreatic trypsin inhibitor Kunitz domain"/>
    <property type="match status" value="1"/>
</dbReference>
<evidence type="ECO:0000256" key="1">
    <source>
        <dbReference type="ARBA" id="ARBA00022690"/>
    </source>
</evidence>
<evidence type="ECO:0000256" key="5">
    <source>
        <dbReference type="SAM" id="SignalP"/>
    </source>
</evidence>
<evidence type="ECO:0000259" key="6">
    <source>
        <dbReference type="PROSITE" id="PS50279"/>
    </source>
</evidence>
<dbReference type="SMART" id="SM00131">
    <property type="entry name" value="KU"/>
    <property type="match status" value="1"/>
</dbReference>
<proteinExistence type="inferred from homology"/>
<dbReference type="InterPro" id="IPR002223">
    <property type="entry name" value="Kunitz_BPTI"/>
</dbReference>
<dbReference type="CDD" id="cd00109">
    <property type="entry name" value="Kunitz-type"/>
    <property type="match status" value="1"/>
</dbReference>
<dbReference type="FunFam" id="4.10.410.10:FF:000020">
    <property type="entry name" value="Collagen, type VI, alpha 3"/>
    <property type="match status" value="1"/>
</dbReference>
<evidence type="ECO:0000313" key="8">
    <source>
        <dbReference type="WBParaSite" id="MBELARI_LOCUS12234"/>
    </source>
</evidence>
<dbReference type="PROSITE" id="PS50279">
    <property type="entry name" value="BPTI_KUNITZ_2"/>
    <property type="match status" value="1"/>
</dbReference>
<evidence type="ECO:0000256" key="2">
    <source>
        <dbReference type="ARBA" id="ARBA00022900"/>
    </source>
</evidence>
<keyword evidence="7" id="KW-1185">Reference proteome</keyword>
<dbReference type="InterPro" id="IPR051388">
    <property type="entry name" value="Serpin_venom_toxin"/>
</dbReference>
<feature type="signal peptide" evidence="5">
    <location>
        <begin position="1"/>
        <end position="19"/>
    </location>
</feature>
<keyword evidence="1" id="KW-0646">Protease inhibitor</keyword>
<evidence type="ECO:0000256" key="4">
    <source>
        <dbReference type="ARBA" id="ARBA00038506"/>
    </source>
</evidence>
<dbReference type="PANTHER" id="PTHR46751:SF1">
    <property type="entry name" value="WAP FOUR-DISULFIDE CORE DOMAIN PROTEIN 6A"/>
    <property type="match status" value="1"/>
</dbReference>
<name>A0AAF3EE33_9BILA</name>
<dbReference type="PROSITE" id="PS00280">
    <property type="entry name" value="BPTI_KUNITZ_1"/>
    <property type="match status" value="1"/>
</dbReference>
<reference evidence="8" key="1">
    <citation type="submission" date="2024-02" db="UniProtKB">
        <authorList>
            <consortium name="WormBaseParasite"/>
        </authorList>
    </citation>
    <scope>IDENTIFICATION</scope>
</reference>
<feature type="chain" id="PRO_5042086982" evidence="5">
    <location>
        <begin position="20"/>
        <end position="176"/>
    </location>
</feature>
<dbReference type="InterPro" id="IPR036880">
    <property type="entry name" value="Kunitz_BPTI_sf"/>
</dbReference>
<feature type="domain" description="BPTI/Kunitz inhibitor" evidence="6">
    <location>
        <begin position="119"/>
        <end position="172"/>
    </location>
</feature>
<sequence>MRKGFYIFALCFSSVYSAGKGCGGCLASEPLGVSGFNEDETSTDSNGCLRRNITCFRPNYVTYKTSNAIVSQASPFLELQCNHDSKWVEAESFARGFNWPFSEVDCHNSTQPPKPKSVCSLPGNPKEEFTCLAYFPMWFYDKENNECKKFIYGGCGGNENRFGSKEECEKICKKEK</sequence>
<comment type="similarity">
    <text evidence="4">Belongs to the venom Kunitz-type family. 03 (sub-Kunitz) subfamily.</text>
</comment>
<dbReference type="SUPFAM" id="SSF57362">
    <property type="entry name" value="BPTI-like"/>
    <property type="match status" value="1"/>
</dbReference>
<dbReference type="InterPro" id="IPR020901">
    <property type="entry name" value="Prtase_inh_Kunz-CS"/>
</dbReference>
<keyword evidence="5" id="KW-0732">Signal</keyword>
<dbReference type="PRINTS" id="PR00759">
    <property type="entry name" value="BASICPTASE"/>
</dbReference>
<accession>A0AAF3EE33</accession>
<keyword evidence="2" id="KW-0722">Serine protease inhibitor</keyword>
<protein>
    <submittedName>
        <fullName evidence="8">BPTI/Kunitz inhibitor domain-containing protein</fullName>
    </submittedName>
</protein>